<evidence type="ECO:0000256" key="9">
    <source>
        <dbReference type="ARBA" id="ARBA00022679"/>
    </source>
</evidence>
<evidence type="ECO:0000256" key="6">
    <source>
        <dbReference type="ARBA" id="ARBA00015850"/>
    </source>
</evidence>
<evidence type="ECO:0000256" key="11">
    <source>
        <dbReference type="ARBA" id="ARBA00022842"/>
    </source>
</evidence>
<comment type="catalytic activity">
    <reaction evidence="17">
        <text>alpha-ribazole + adenosylcob(III)inamide-GDP = adenosylcob(III)alamin + GMP + H(+)</text>
        <dbReference type="Rhea" id="RHEA:16049"/>
        <dbReference type="ChEBI" id="CHEBI:10329"/>
        <dbReference type="ChEBI" id="CHEBI:15378"/>
        <dbReference type="ChEBI" id="CHEBI:18408"/>
        <dbReference type="ChEBI" id="CHEBI:58115"/>
        <dbReference type="ChEBI" id="CHEBI:60487"/>
        <dbReference type="EC" id="2.7.8.26"/>
    </reaction>
</comment>
<keyword evidence="10 20" id="KW-0812">Transmembrane</keyword>
<dbReference type="Pfam" id="PF02654">
    <property type="entry name" value="CobS"/>
    <property type="match status" value="1"/>
</dbReference>
<dbReference type="InterPro" id="IPR003200">
    <property type="entry name" value="Nict_dMeBzImd_PRibTrfase"/>
</dbReference>
<dbReference type="InterPro" id="IPR003805">
    <property type="entry name" value="CobS"/>
</dbReference>
<evidence type="ECO:0000256" key="8">
    <source>
        <dbReference type="ARBA" id="ARBA00022573"/>
    </source>
</evidence>
<evidence type="ECO:0000256" key="2">
    <source>
        <dbReference type="ARBA" id="ARBA00004651"/>
    </source>
</evidence>
<keyword evidence="8" id="KW-0169">Cobalamin biosynthesis</keyword>
<dbReference type="HAMAP" id="MF_00719">
    <property type="entry name" value="CobS"/>
    <property type="match status" value="1"/>
</dbReference>
<gene>
    <name evidence="21" type="ORF">DYB35_009776</name>
    <name evidence="22" type="ORF">DYB37_010234</name>
</gene>
<comment type="catalytic activity">
    <reaction evidence="18">
        <text>alpha-ribazole 5'-phosphate + adenosylcob(III)inamide-GDP = adenosylcob(III)alamin 5'-phosphate + GMP + H(+)</text>
        <dbReference type="Rhea" id="RHEA:23560"/>
        <dbReference type="ChEBI" id="CHEBI:15378"/>
        <dbReference type="ChEBI" id="CHEBI:57918"/>
        <dbReference type="ChEBI" id="CHEBI:58115"/>
        <dbReference type="ChEBI" id="CHEBI:60487"/>
        <dbReference type="ChEBI" id="CHEBI:60493"/>
        <dbReference type="EC" id="2.7.8.26"/>
    </reaction>
</comment>
<accession>A0A3R7A3Z6</accession>
<dbReference type="UniPathway" id="UPA00148">
    <property type="reaction ID" value="UER00238"/>
</dbReference>
<dbReference type="Gene3D" id="3.40.50.10210">
    <property type="match status" value="1"/>
</dbReference>
<dbReference type="PANTHER" id="PTHR34148:SF1">
    <property type="entry name" value="ADENOSYLCOBINAMIDE-GDP RIBAZOLETRANSFERASE"/>
    <property type="match status" value="1"/>
</dbReference>
<comment type="pathway">
    <text evidence="3">Cofactor biosynthesis; adenosylcobalamin biosynthesis; adenosylcobalamin from cob(II)yrinate a,c-diamide: step 7/7.</text>
</comment>
<dbReference type="GO" id="GO:0008818">
    <property type="term" value="F:cobalamin 5'-phosphate synthase activity"/>
    <property type="evidence" value="ECO:0007669"/>
    <property type="project" value="InterPro"/>
</dbReference>
<feature type="transmembrane region" description="Helical" evidence="20">
    <location>
        <begin position="414"/>
        <end position="434"/>
    </location>
</feature>
<proteinExistence type="inferred from homology"/>
<keyword evidence="11" id="KW-0460">Magnesium</keyword>
<evidence type="ECO:0000256" key="15">
    <source>
        <dbReference type="ARBA" id="ARBA00032605"/>
    </source>
</evidence>
<dbReference type="EC" id="2.7.8.26" evidence="5"/>
<comment type="function">
    <text evidence="14">Joins adenosylcobinamide-GDP and alpha-ribazole to generate adenosylcobalamin (Ado-cobalamin). Also synthesizes adenosylcobalamin 5'-phosphate from adenosylcobinamide-GDP and alpha-ribazole 5'-phosphate.</text>
</comment>
<evidence type="ECO:0000256" key="1">
    <source>
        <dbReference type="ARBA" id="ARBA00001946"/>
    </source>
</evidence>
<evidence type="ECO:0000313" key="24">
    <source>
        <dbReference type="Proteomes" id="UP000285712"/>
    </source>
</evidence>
<dbReference type="GO" id="GO:0008939">
    <property type="term" value="F:nicotinate-nucleotide-dimethylbenzimidazole phosphoribosyltransferase activity"/>
    <property type="evidence" value="ECO:0007669"/>
    <property type="project" value="InterPro"/>
</dbReference>
<evidence type="ECO:0000256" key="13">
    <source>
        <dbReference type="ARBA" id="ARBA00023136"/>
    </source>
</evidence>
<evidence type="ECO:0000256" key="19">
    <source>
        <dbReference type="SAM" id="MobiDB-lite"/>
    </source>
</evidence>
<comment type="cofactor">
    <cofactor evidence="1">
        <name>Mg(2+)</name>
        <dbReference type="ChEBI" id="CHEBI:18420"/>
    </cofactor>
</comment>
<dbReference type="PANTHER" id="PTHR34148">
    <property type="entry name" value="ADENOSYLCOBINAMIDE-GDP RIBAZOLETRANSFERASE"/>
    <property type="match status" value="1"/>
</dbReference>
<comment type="caution">
    <text evidence="21">The sequence shown here is derived from an EMBL/GenBank/DDBJ whole genome shotgun (WGS) entry which is preliminary data.</text>
</comment>
<dbReference type="AlphaFoldDB" id="A0A3R7A3Z6"/>
<feature type="region of interest" description="Disordered" evidence="19">
    <location>
        <begin position="266"/>
        <end position="287"/>
    </location>
</feature>
<evidence type="ECO:0000256" key="20">
    <source>
        <dbReference type="SAM" id="Phobius"/>
    </source>
</evidence>
<evidence type="ECO:0000256" key="5">
    <source>
        <dbReference type="ARBA" id="ARBA00013200"/>
    </source>
</evidence>
<reference evidence="23 24" key="1">
    <citation type="submission" date="2018-08" db="EMBL/GenBank/DDBJ databases">
        <title>Aphanomyces genome sequencing and annotation.</title>
        <authorList>
            <person name="Minardi D."/>
            <person name="Oidtmann B."/>
            <person name="Van Der Giezen M."/>
            <person name="Studholme D.J."/>
        </authorList>
    </citation>
    <scope>NUCLEOTIDE SEQUENCE [LARGE SCALE GENOMIC DNA]</scope>
    <source>
        <strain evidence="22 23">Da</strain>
        <strain evidence="21 24">Sv</strain>
    </source>
</reference>
<dbReference type="Pfam" id="PF02277">
    <property type="entry name" value="DBI_PRT"/>
    <property type="match status" value="1"/>
</dbReference>
<sequence length="593" mass="62583">MIDSSRTVTKTLNDMAGFEASDLRQAAASRFGGIGILEDIGLQLCALQETPEVRVDNPVVVVFSDDQDNATNAVRVVAAASQVSYHAVQVVKTDALDMEQCLHAMHQGRDAIKKTLLDDHHAMVIVGLPASPDFATTAASLLSTKSGQEPMTLLVATHSPVVAAICGAVVEAAAHKIPVVLDGLAAIVAGVLAPQLAPHATRHVLFAASSQPPHESQLQDTVGYSSQLRRPSITHIAVPHLPCGVGGLHVLALLHTASHLMSSLSLPKHPPTKPIDPPPATTPSMPSGPSSVVVVDGLLPPPPELRIFLTSVMFLTRLPAYMIIPDLDHNVRELVPSFCYFPCIGWAVGAFAAVWLVGGLVLFGSTPVAVILSTFASVWLTGCFHEDGVADTFDSFGGGWSKDDILRIMKDSRLGTYGCMGLLLMTALKLAVLAHLVDTTITTTTVVDPPLFSIVSGTLVAGHVLGRYSSLFILQFYPYIEDERDPKGPLYNGIGNNLHLLTPWRVCTATVFTALSMVSLLGTSLGLCAFSVGLLVSFLAGQYFSGVLGGVIGDCLGCANQVVEVAVYLTVVAVLHISTSNWGLNGLYATTAV</sequence>
<organism evidence="21 24">
    <name type="scientific">Aphanomyces astaci</name>
    <name type="common">Crayfish plague agent</name>
    <dbReference type="NCBI Taxonomy" id="112090"/>
    <lineage>
        <taxon>Eukaryota</taxon>
        <taxon>Sar</taxon>
        <taxon>Stramenopiles</taxon>
        <taxon>Oomycota</taxon>
        <taxon>Saprolegniomycetes</taxon>
        <taxon>Saprolegniales</taxon>
        <taxon>Verrucalvaceae</taxon>
        <taxon>Aphanomyces</taxon>
    </lineage>
</organism>
<comment type="similarity">
    <text evidence="4">Belongs to the CobS family.</text>
</comment>
<keyword evidence="13 20" id="KW-0472">Membrane</keyword>
<dbReference type="InterPro" id="IPR036087">
    <property type="entry name" value="Nict_dMeBzImd_PRibTrfase_sf"/>
</dbReference>
<protein>
    <recommendedName>
        <fullName evidence="6">Adenosylcobinamide-GDP ribazoletransferase</fullName>
        <ecNumber evidence="5">2.7.8.26</ecNumber>
    </recommendedName>
    <alternativeName>
        <fullName evidence="16">Cobalamin synthase</fullName>
    </alternativeName>
    <alternativeName>
        <fullName evidence="15">Cobalamin-5'-phosphate synthase</fullName>
    </alternativeName>
</protein>
<evidence type="ECO:0000256" key="17">
    <source>
        <dbReference type="ARBA" id="ARBA00048623"/>
    </source>
</evidence>
<evidence type="ECO:0000256" key="16">
    <source>
        <dbReference type="ARBA" id="ARBA00032853"/>
    </source>
</evidence>
<evidence type="ECO:0000256" key="3">
    <source>
        <dbReference type="ARBA" id="ARBA00004663"/>
    </source>
</evidence>
<evidence type="ECO:0000256" key="10">
    <source>
        <dbReference type="ARBA" id="ARBA00022692"/>
    </source>
</evidence>
<evidence type="ECO:0000256" key="7">
    <source>
        <dbReference type="ARBA" id="ARBA00022475"/>
    </source>
</evidence>
<feature type="transmembrane region" description="Helical" evidence="20">
    <location>
        <begin position="344"/>
        <end position="363"/>
    </location>
</feature>
<dbReference type="EMBL" id="QUTH01006635">
    <property type="protein sequence ID" value="RHZ06629.1"/>
    <property type="molecule type" value="Genomic_DNA"/>
</dbReference>
<evidence type="ECO:0000256" key="12">
    <source>
        <dbReference type="ARBA" id="ARBA00022989"/>
    </source>
</evidence>
<evidence type="ECO:0000313" key="21">
    <source>
        <dbReference type="EMBL" id="RHY91288.1"/>
    </source>
</evidence>
<keyword evidence="7" id="KW-1003">Cell membrane</keyword>
<evidence type="ECO:0000256" key="14">
    <source>
        <dbReference type="ARBA" id="ARBA00025228"/>
    </source>
</evidence>
<evidence type="ECO:0000313" key="23">
    <source>
        <dbReference type="Proteomes" id="UP000285430"/>
    </source>
</evidence>
<name>A0A3R7A3Z6_APHAT</name>
<dbReference type="Proteomes" id="UP000285712">
    <property type="component" value="Unassembled WGS sequence"/>
</dbReference>
<dbReference type="EMBL" id="QUTG01003510">
    <property type="protein sequence ID" value="RHY91288.1"/>
    <property type="molecule type" value="Genomic_DNA"/>
</dbReference>
<keyword evidence="9" id="KW-0808">Transferase</keyword>
<keyword evidence="12 20" id="KW-1133">Transmembrane helix</keyword>
<feature type="transmembrane region" description="Helical" evidence="20">
    <location>
        <begin position="524"/>
        <end position="544"/>
    </location>
</feature>
<dbReference type="Proteomes" id="UP000285430">
    <property type="component" value="Unassembled WGS sequence"/>
</dbReference>
<evidence type="ECO:0000256" key="4">
    <source>
        <dbReference type="ARBA" id="ARBA00010561"/>
    </source>
</evidence>
<dbReference type="GO" id="GO:0005886">
    <property type="term" value="C:plasma membrane"/>
    <property type="evidence" value="ECO:0007669"/>
    <property type="project" value="UniProtKB-SubCell"/>
</dbReference>
<comment type="subcellular location">
    <subcellularLocation>
        <location evidence="2">Cell membrane</location>
        <topology evidence="2">Multi-pass membrane protein</topology>
    </subcellularLocation>
</comment>
<dbReference type="VEuPathDB" id="FungiDB:H257_09447"/>
<dbReference type="GO" id="GO:0051073">
    <property type="term" value="F:adenosylcobinamide-GDP ribazoletransferase activity"/>
    <property type="evidence" value="ECO:0007669"/>
    <property type="project" value="UniProtKB-EC"/>
</dbReference>
<evidence type="ECO:0000256" key="18">
    <source>
        <dbReference type="ARBA" id="ARBA00049504"/>
    </source>
</evidence>
<feature type="compositionally biased region" description="Pro residues" evidence="19">
    <location>
        <begin position="268"/>
        <end position="281"/>
    </location>
</feature>
<evidence type="ECO:0000313" key="22">
    <source>
        <dbReference type="EMBL" id="RHZ06629.1"/>
    </source>
</evidence>
<feature type="transmembrane region" description="Helical" evidence="20">
    <location>
        <begin position="498"/>
        <end position="518"/>
    </location>
</feature>
<dbReference type="SUPFAM" id="SSF52733">
    <property type="entry name" value="Nicotinate mononucleotide:5,6-dimethylbenzimidazole phosphoribosyltransferase (CobT)"/>
    <property type="match status" value="1"/>
</dbReference>